<dbReference type="GO" id="GO:0008270">
    <property type="term" value="F:zinc ion binding"/>
    <property type="evidence" value="ECO:0007669"/>
    <property type="project" value="UniProtKB-KW"/>
</dbReference>
<dbReference type="OrthoDB" id="5554619at2759"/>
<evidence type="ECO:0000256" key="1">
    <source>
        <dbReference type="PROSITE-ProRule" id="PRU00042"/>
    </source>
</evidence>
<keyword evidence="5" id="KW-1185">Reference proteome</keyword>
<feature type="compositionally biased region" description="Low complexity" evidence="2">
    <location>
        <begin position="264"/>
        <end position="282"/>
    </location>
</feature>
<accession>A0A9W8A301</accession>
<gene>
    <name evidence="4" type="ORF">IWQ60_007597</name>
</gene>
<name>A0A9W8A301_9FUNG</name>
<dbReference type="Proteomes" id="UP001150569">
    <property type="component" value="Unassembled WGS sequence"/>
</dbReference>
<dbReference type="InterPro" id="IPR013087">
    <property type="entry name" value="Znf_C2H2_type"/>
</dbReference>
<dbReference type="EMBL" id="JANBPT010000517">
    <property type="protein sequence ID" value="KAJ1918078.1"/>
    <property type="molecule type" value="Genomic_DNA"/>
</dbReference>
<sequence>MSTPATEPMSSFYGQPASRPRPRLLSQPLTPAPLAMTDSVLGLPSKPAPLRLPSFTDVDSVRRTPIPCSSAVSPGSISSPRPTVHELHRTSLGFVRLPPLLSSVGKPVSSPNEPLRLPSLKDVTKSAGFSSAPTMATPPRLPLRRVTQTDMSHNRYSPDYRCHSMPPPAHFAVPLRANPVYTELTPDSQRRPTPPAGDQTYMGLTSHAYGGRKRCMSEIPASELAKDLEPQAKRVSGGKGKPRFQFAMNLTPEKCSTMPKMISPRRSPSASATSDRARASTPGPQSSAVNDVARDERPRSQSDASKVRRERREVTPPPISYAPSWRIPNLNVKIYTCSTCGKKYKNGASLVKHEAEHARLRDTQQ</sequence>
<feature type="domain" description="C2H2-type" evidence="3">
    <location>
        <begin position="335"/>
        <end position="362"/>
    </location>
</feature>
<dbReference type="PROSITE" id="PS00028">
    <property type="entry name" value="ZINC_FINGER_C2H2_1"/>
    <property type="match status" value="1"/>
</dbReference>
<keyword evidence="1" id="KW-0479">Metal-binding</keyword>
<evidence type="ECO:0000313" key="5">
    <source>
        <dbReference type="Proteomes" id="UP001150569"/>
    </source>
</evidence>
<protein>
    <recommendedName>
        <fullName evidence="3">C2H2-type domain-containing protein</fullName>
    </recommendedName>
</protein>
<reference evidence="4" key="1">
    <citation type="submission" date="2022-07" db="EMBL/GenBank/DDBJ databases">
        <title>Phylogenomic reconstructions and comparative analyses of Kickxellomycotina fungi.</title>
        <authorList>
            <person name="Reynolds N.K."/>
            <person name="Stajich J.E."/>
            <person name="Barry K."/>
            <person name="Grigoriev I.V."/>
            <person name="Crous P."/>
            <person name="Smith M.E."/>
        </authorList>
    </citation>
    <scope>NUCLEOTIDE SEQUENCE</scope>
    <source>
        <strain evidence="4">RSA 861</strain>
    </source>
</reference>
<proteinExistence type="predicted"/>
<evidence type="ECO:0000259" key="3">
    <source>
        <dbReference type="PROSITE" id="PS50157"/>
    </source>
</evidence>
<organism evidence="4 5">
    <name type="scientific">Tieghemiomyces parasiticus</name>
    <dbReference type="NCBI Taxonomy" id="78921"/>
    <lineage>
        <taxon>Eukaryota</taxon>
        <taxon>Fungi</taxon>
        <taxon>Fungi incertae sedis</taxon>
        <taxon>Zoopagomycota</taxon>
        <taxon>Kickxellomycotina</taxon>
        <taxon>Dimargaritomycetes</taxon>
        <taxon>Dimargaritales</taxon>
        <taxon>Dimargaritaceae</taxon>
        <taxon>Tieghemiomyces</taxon>
    </lineage>
</organism>
<evidence type="ECO:0000313" key="4">
    <source>
        <dbReference type="EMBL" id="KAJ1918078.1"/>
    </source>
</evidence>
<evidence type="ECO:0000256" key="2">
    <source>
        <dbReference type="SAM" id="MobiDB-lite"/>
    </source>
</evidence>
<dbReference type="PROSITE" id="PS50157">
    <property type="entry name" value="ZINC_FINGER_C2H2_2"/>
    <property type="match status" value="1"/>
</dbReference>
<feature type="region of interest" description="Disordered" evidence="2">
    <location>
        <begin position="1"/>
        <end position="37"/>
    </location>
</feature>
<feature type="region of interest" description="Disordered" evidence="2">
    <location>
        <begin position="226"/>
        <end position="323"/>
    </location>
</feature>
<dbReference type="AlphaFoldDB" id="A0A9W8A301"/>
<comment type="caution">
    <text evidence="4">The sequence shown here is derived from an EMBL/GenBank/DDBJ whole genome shotgun (WGS) entry which is preliminary data.</text>
</comment>
<keyword evidence="1" id="KW-0862">Zinc</keyword>
<keyword evidence="1" id="KW-0863">Zinc-finger</keyword>
<feature type="compositionally biased region" description="Basic and acidic residues" evidence="2">
    <location>
        <begin position="292"/>
        <end position="314"/>
    </location>
</feature>
<feature type="compositionally biased region" description="Polar residues" evidence="2">
    <location>
        <begin position="1"/>
        <end position="13"/>
    </location>
</feature>